<dbReference type="AlphaFoldDB" id="A0A1A8VLM4"/>
<proteinExistence type="predicted"/>
<evidence type="ECO:0000313" key="2">
    <source>
        <dbReference type="Proteomes" id="UP000078560"/>
    </source>
</evidence>
<dbReference type="Proteomes" id="UP000078560">
    <property type="component" value="Unassembled WGS sequence"/>
</dbReference>
<evidence type="ECO:0000313" key="1">
    <source>
        <dbReference type="EMBL" id="SBS80155.1"/>
    </source>
</evidence>
<dbReference type="InterPro" id="IPR043160">
    <property type="entry name" value="Dynein_C_barrel"/>
</dbReference>
<dbReference type="Gene3D" id="3.10.490.20">
    <property type="match status" value="1"/>
</dbReference>
<organism evidence="1 2">
    <name type="scientific">Plasmodium ovale curtisi</name>
    <dbReference type="NCBI Taxonomy" id="864141"/>
    <lineage>
        <taxon>Eukaryota</taxon>
        <taxon>Sar</taxon>
        <taxon>Alveolata</taxon>
        <taxon>Apicomplexa</taxon>
        <taxon>Aconoidasida</taxon>
        <taxon>Haemosporida</taxon>
        <taxon>Plasmodiidae</taxon>
        <taxon>Plasmodium</taxon>
        <taxon>Plasmodium (Plasmodium)</taxon>
    </lineage>
</organism>
<dbReference type="EMBL" id="FLQU01000041">
    <property type="protein sequence ID" value="SBS80155.1"/>
    <property type="molecule type" value="Genomic_DNA"/>
</dbReference>
<gene>
    <name evidence="1" type="ORF">POVCU2_0003500</name>
</gene>
<sequence length="83" mass="9628">MQCLVLSDELAIDLPPVTLTWEKKEDPIKKKVEGSNSIFLDLPIYLDKSRNSFIGFWKFPVSKEGSEQNWYQRGVAIFLSKTY</sequence>
<accession>A0A1A8VLM4</accession>
<protein>
    <submittedName>
        <fullName evidence="1">Dynein heavy chain, putative</fullName>
    </submittedName>
</protein>
<reference evidence="2" key="1">
    <citation type="submission" date="2016-05" db="EMBL/GenBank/DDBJ databases">
        <authorList>
            <person name="Naeem Raeece"/>
        </authorList>
    </citation>
    <scope>NUCLEOTIDE SEQUENCE [LARGE SCALE GENOMIC DNA]</scope>
</reference>
<name>A0A1A8VLM4_PLAOA</name>